<evidence type="ECO:0000259" key="4">
    <source>
        <dbReference type="PROSITE" id="PS50222"/>
    </source>
</evidence>
<dbReference type="InterPro" id="IPR037497">
    <property type="entry name" value="PGR5"/>
</dbReference>
<dbReference type="FunFam" id="1.10.238.10:FF:000693">
    <property type="entry name" value="EF-hand domain-containing family member B"/>
    <property type="match status" value="1"/>
</dbReference>
<dbReference type="PROSITE" id="PS50222">
    <property type="entry name" value="EF_HAND_2"/>
    <property type="match status" value="2"/>
</dbReference>
<dbReference type="HOGENOM" id="CLU_077833_0_0_1"/>
<dbReference type="Pfam" id="PF13499">
    <property type="entry name" value="EF-hand_7"/>
    <property type="match status" value="1"/>
</dbReference>
<dbReference type="InterPro" id="IPR011992">
    <property type="entry name" value="EF-hand-dom_pair"/>
</dbReference>
<dbReference type="RefSeq" id="XP_002296916.1">
    <property type="nucleotide sequence ID" value="XM_002296880.1"/>
</dbReference>
<dbReference type="SMART" id="SM00054">
    <property type="entry name" value="EFh"/>
    <property type="match status" value="2"/>
</dbReference>
<evidence type="ECO:0000256" key="2">
    <source>
        <dbReference type="SAM" id="MobiDB-lite"/>
    </source>
</evidence>
<keyword evidence="3" id="KW-0732">Signal</keyword>
<dbReference type="PaxDb" id="35128-Thaps11117"/>
<dbReference type="OMA" id="QIAMEIP"/>
<gene>
    <name evidence="5" type="ORF">THAPSDRAFT_11117</name>
</gene>
<evidence type="ECO:0000313" key="6">
    <source>
        <dbReference type="Proteomes" id="UP000001449"/>
    </source>
</evidence>
<reference evidence="5 6" key="2">
    <citation type="journal article" date="2008" name="Nature">
        <title>The Phaeodactylum genome reveals the evolutionary history of diatom genomes.</title>
        <authorList>
            <person name="Bowler C."/>
            <person name="Allen A.E."/>
            <person name="Badger J.H."/>
            <person name="Grimwood J."/>
            <person name="Jabbari K."/>
            <person name="Kuo A."/>
            <person name="Maheswari U."/>
            <person name="Martens C."/>
            <person name="Maumus F."/>
            <person name="Otillar R.P."/>
            <person name="Rayko E."/>
            <person name="Salamov A."/>
            <person name="Vandepoele K."/>
            <person name="Beszteri B."/>
            <person name="Gruber A."/>
            <person name="Heijde M."/>
            <person name="Katinka M."/>
            <person name="Mock T."/>
            <person name="Valentin K."/>
            <person name="Verret F."/>
            <person name="Berges J.A."/>
            <person name="Brownlee C."/>
            <person name="Cadoret J.P."/>
            <person name="Chiovitti A."/>
            <person name="Choi C.J."/>
            <person name="Coesel S."/>
            <person name="De Martino A."/>
            <person name="Detter J.C."/>
            <person name="Durkin C."/>
            <person name="Falciatore A."/>
            <person name="Fournet J."/>
            <person name="Haruta M."/>
            <person name="Huysman M.J."/>
            <person name="Jenkins B.D."/>
            <person name="Jiroutova K."/>
            <person name="Jorgensen R.E."/>
            <person name="Joubert Y."/>
            <person name="Kaplan A."/>
            <person name="Kroger N."/>
            <person name="Kroth P.G."/>
            <person name="La Roche J."/>
            <person name="Lindquist E."/>
            <person name="Lommer M."/>
            <person name="Martin-Jezequel V."/>
            <person name="Lopez P.J."/>
            <person name="Lucas S."/>
            <person name="Mangogna M."/>
            <person name="McGinnis K."/>
            <person name="Medlin L.K."/>
            <person name="Montsant A."/>
            <person name="Oudot-Le Secq M.P."/>
            <person name="Napoli C."/>
            <person name="Obornik M."/>
            <person name="Parker M.S."/>
            <person name="Petit J.L."/>
            <person name="Porcel B.M."/>
            <person name="Poulsen N."/>
            <person name="Robison M."/>
            <person name="Rychlewski L."/>
            <person name="Rynearson T.A."/>
            <person name="Schmutz J."/>
            <person name="Shapiro H."/>
            <person name="Siaut M."/>
            <person name="Stanley M."/>
            <person name="Sussman M.R."/>
            <person name="Taylor A.R."/>
            <person name="Vardi A."/>
            <person name="von Dassow P."/>
            <person name="Vyverman W."/>
            <person name="Willis A."/>
            <person name="Wyrwicz L.S."/>
            <person name="Rokhsar D.S."/>
            <person name="Weissenbach J."/>
            <person name="Armbrust E.V."/>
            <person name="Green B.R."/>
            <person name="Van de Peer Y."/>
            <person name="Grigoriev I.V."/>
        </authorList>
    </citation>
    <scope>NUCLEOTIDE SEQUENCE [LARGE SCALE GENOMIC DNA]</scope>
    <source>
        <strain evidence="5 6">CCMP1335</strain>
    </source>
</reference>
<dbReference type="eggNOG" id="ENOG502S3P8">
    <property type="taxonomic scope" value="Eukaryota"/>
</dbReference>
<dbReference type="CDD" id="cd00051">
    <property type="entry name" value="EFh"/>
    <property type="match status" value="1"/>
</dbReference>
<dbReference type="InterPro" id="IPR018247">
    <property type="entry name" value="EF_Hand_1_Ca_BS"/>
</dbReference>
<evidence type="ECO:0000256" key="3">
    <source>
        <dbReference type="SAM" id="SignalP"/>
    </source>
</evidence>
<feature type="domain" description="EF-hand" evidence="4">
    <location>
        <begin position="143"/>
        <end position="178"/>
    </location>
</feature>
<dbReference type="PANTHER" id="PTHR35709:SF1">
    <property type="entry name" value="PROTEIN PROTON GRADIENT REGULATION 5, CHLOROPLASTIC"/>
    <property type="match status" value="1"/>
</dbReference>
<evidence type="ECO:0000313" key="5">
    <source>
        <dbReference type="EMBL" id="EED86644.1"/>
    </source>
</evidence>
<feature type="chain" id="PRO_5002876877" description="EF-hand domain-containing protein" evidence="3">
    <location>
        <begin position="27"/>
        <end position="232"/>
    </location>
</feature>
<feature type="compositionally biased region" description="Basic and acidic residues" evidence="2">
    <location>
        <begin position="89"/>
        <end position="98"/>
    </location>
</feature>
<dbReference type="EMBL" id="DS999419">
    <property type="protein sequence ID" value="EED86644.1"/>
    <property type="molecule type" value="Genomic_DNA"/>
</dbReference>
<dbReference type="Gene3D" id="1.10.238.10">
    <property type="entry name" value="EF-hand"/>
    <property type="match status" value="1"/>
</dbReference>
<dbReference type="GeneID" id="7446279"/>
<dbReference type="KEGG" id="tps:THAPSDRAFT_11117"/>
<dbReference type="Proteomes" id="UP000001449">
    <property type="component" value="Unassembled WGS sequence"/>
</dbReference>
<dbReference type="GO" id="GO:0009644">
    <property type="term" value="P:response to high light intensity"/>
    <property type="evidence" value="ECO:0007669"/>
    <property type="project" value="InterPro"/>
</dbReference>
<sequence length="232" mass="25639">MTMIAPQRKALLVTIALVSLVNNAIAFIPSSDTNHFIHRPLHVGTAIEQNEDTIAPTTPEPTAEAPMTQKKLIMDIPPTPTKKSSTVPKHTDTHHKEGPLSPLVHAASTILGDERLNKVRAKVISYHSDIIKSFIDASESSRLGHIVLQELFHLADTKHLGYLDREELDVALHLLGFKWLTDKHVEKIFERADLNGDGIISLEEFLEEAPKTLRVNLVKLAKNNGGDLGLLV</sequence>
<dbReference type="AlphaFoldDB" id="B8LD42"/>
<feature type="domain" description="EF-hand" evidence="4">
    <location>
        <begin position="180"/>
        <end position="215"/>
    </location>
</feature>
<accession>B8LD42</accession>
<organism evidence="5 6">
    <name type="scientific">Thalassiosira pseudonana</name>
    <name type="common">Marine diatom</name>
    <name type="synonym">Cyclotella nana</name>
    <dbReference type="NCBI Taxonomy" id="35128"/>
    <lineage>
        <taxon>Eukaryota</taxon>
        <taxon>Sar</taxon>
        <taxon>Stramenopiles</taxon>
        <taxon>Ochrophyta</taxon>
        <taxon>Bacillariophyta</taxon>
        <taxon>Coscinodiscophyceae</taxon>
        <taxon>Thalassiosirophycidae</taxon>
        <taxon>Thalassiosirales</taxon>
        <taxon>Thalassiosiraceae</taxon>
        <taxon>Thalassiosira</taxon>
    </lineage>
</organism>
<dbReference type="InParanoid" id="B8LD42"/>
<dbReference type="InterPro" id="IPR002048">
    <property type="entry name" value="EF_hand_dom"/>
</dbReference>
<reference evidence="5 6" key="1">
    <citation type="journal article" date="2004" name="Science">
        <title>The genome of the diatom Thalassiosira pseudonana: ecology, evolution, and metabolism.</title>
        <authorList>
            <person name="Armbrust E.V."/>
            <person name="Berges J.A."/>
            <person name="Bowler C."/>
            <person name="Green B.R."/>
            <person name="Martinez D."/>
            <person name="Putnam N.H."/>
            <person name="Zhou S."/>
            <person name="Allen A.E."/>
            <person name="Apt K.E."/>
            <person name="Bechner M."/>
            <person name="Brzezinski M.A."/>
            <person name="Chaal B.K."/>
            <person name="Chiovitti A."/>
            <person name="Davis A.K."/>
            <person name="Demarest M.S."/>
            <person name="Detter J.C."/>
            <person name="Glavina T."/>
            <person name="Goodstein D."/>
            <person name="Hadi M.Z."/>
            <person name="Hellsten U."/>
            <person name="Hildebrand M."/>
            <person name="Jenkins B.D."/>
            <person name="Jurka J."/>
            <person name="Kapitonov V.V."/>
            <person name="Kroger N."/>
            <person name="Lau W.W."/>
            <person name="Lane T.W."/>
            <person name="Larimer F.W."/>
            <person name="Lippmeier J.C."/>
            <person name="Lucas S."/>
            <person name="Medina M."/>
            <person name="Montsant A."/>
            <person name="Obornik M."/>
            <person name="Parker M.S."/>
            <person name="Palenik B."/>
            <person name="Pazour G.J."/>
            <person name="Richardson P.M."/>
            <person name="Rynearson T.A."/>
            <person name="Saito M.A."/>
            <person name="Schwartz D.C."/>
            <person name="Thamatrakoln K."/>
            <person name="Valentin K."/>
            <person name="Vardi A."/>
            <person name="Wilkerson F.P."/>
            <person name="Rokhsar D.S."/>
        </authorList>
    </citation>
    <scope>NUCLEOTIDE SEQUENCE [LARGE SCALE GENOMIC DNA]</scope>
    <source>
        <strain evidence="5 6">CCMP1335</strain>
    </source>
</reference>
<dbReference type="PANTHER" id="PTHR35709">
    <property type="entry name" value="PROTEIN PROTON GRADIENT REGULATION 5, CHLOROPLASTIC"/>
    <property type="match status" value="1"/>
</dbReference>
<feature type="signal peptide" evidence="3">
    <location>
        <begin position="1"/>
        <end position="26"/>
    </location>
</feature>
<dbReference type="SUPFAM" id="SSF47473">
    <property type="entry name" value="EF-hand"/>
    <property type="match status" value="1"/>
</dbReference>
<proteinExistence type="predicted"/>
<dbReference type="GO" id="GO:0005509">
    <property type="term" value="F:calcium ion binding"/>
    <property type="evidence" value="ECO:0007669"/>
    <property type="project" value="InterPro"/>
</dbReference>
<name>B8LD42_THAPS</name>
<keyword evidence="1" id="KW-0106">Calcium</keyword>
<evidence type="ECO:0000256" key="1">
    <source>
        <dbReference type="ARBA" id="ARBA00022837"/>
    </source>
</evidence>
<dbReference type="PROSITE" id="PS00018">
    <property type="entry name" value="EF_HAND_1"/>
    <property type="match status" value="1"/>
</dbReference>
<keyword evidence="6" id="KW-1185">Reference proteome</keyword>
<feature type="region of interest" description="Disordered" evidence="2">
    <location>
        <begin position="79"/>
        <end position="99"/>
    </location>
</feature>
<protein>
    <recommendedName>
        <fullName evidence="4">EF-hand domain-containing protein</fullName>
    </recommendedName>
</protein>
<dbReference type="GO" id="GO:0009773">
    <property type="term" value="P:photosynthetic electron transport in photosystem I"/>
    <property type="evidence" value="ECO:0007669"/>
    <property type="project" value="InterPro"/>
</dbReference>